<reference evidence="3 4" key="1">
    <citation type="submission" date="2021-06" db="EMBL/GenBank/DDBJ databases">
        <title>Caerostris darwini draft genome.</title>
        <authorList>
            <person name="Kono N."/>
            <person name="Arakawa K."/>
        </authorList>
    </citation>
    <scope>NUCLEOTIDE SEQUENCE [LARGE SCALE GENOMIC DNA]</scope>
</reference>
<dbReference type="PROSITE" id="PS50096">
    <property type="entry name" value="IQ"/>
    <property type="match status" value="1"/>
</dbReference>
<dbReference type="InterPro" id="IPR052267">
    <property type="entry name" value="N-DRC_Component"/>
</dbReference>
<dbReference type="PANTHER" id="PTHR14690:SF0">
    <property type="entry name" value="IQ MOTIF CONTAINING WITH AAA DOMAIN 1"/>
    <property type="match status" value="1"/>
</dbReference>
<accession>A0AAV4X621</accession>
<proteinExistence type="predicted"/>
<dbReference type="GO" id="GO:0016887">
    <property type="term" value="F:ATP hydrolysis activity"/>
    <property type="evidence" value="ECO:0007669"/>
    <property type="project" value="InterPro"/>
</dbReference>
<dbReference type="GO" id="GO:0005524">
    <property type="term" value="F:ATP binding"/>
    <property type="evidence" value="ECO:0007669"/>
    <property type="project" value="InterPro"/>
</dbReference>
<feature type="compositionally biased region" description="Basic residues" evidence="1">
    <location>
        <begin position="452"/>
        <end position="477"/>
    </location>
</feature>
<dbReference type="InterPro" id="IPR027417">
    <property type="entry name" value="P-loop_NTPase"/>
</dbReference>
<dbReference type="PANTHER" id="PTHR14690">
    <property type="entry name" value="IQ MOTIF CONTAINING WITH AAA DOMAIN 1"/>
    <property type="match status" value="1"/>
</dbReference>
<protein>
    <submittedName>
        <fullName evidence="3">Dynein regulatory complex protein 11</fullName>
    </submittedName>
</protein>
<evidence type="ECO:0000313" key="4">
    <source>
        <dbReference type="Proteomes" id="UP001054837"/>
    </source>
</evidence>
<dbReference type="EMBL" id="BPLQ01015715">
    <property type="protein sequence ID" value="GIY90637.1"/>
    <property type="molecule type" value="Genomic_DNA"/>
</dbReference>
<dbReference type="SUPFAM" id="SSF52540">
    <property type="entry name" value="P-loop containing nucleoside triphosphate hydrolases"/>
    <property type="match status" value="1"/>
</dbReference>
<evidence type="ECO:0000259" key="2">
    <source>
        <dbReference type="Pfam" id="PF00004"/>
    </source>
</evidence>
<keyword evidence="4" id="KW-1185">Reference proteome</keyword>
<sequence length="827" mass="96061">MTNKTYDELWRSTQGELRHILESETVEETTTLEQERLVAVQKTSNLYLRYIQISNKLTDCHENILQPQKRRILQKLVDNCIGRTLELKHELVGLEFSEVHYLDELLLEMKLIPDQMNIKIPAYFNEKTRDEQEKLSLIKELLRYLSNEAPCKYWESQRMTEKEALRIILIHEEARQGREAFLEAQRLFEIKEENRLKECRKNMRKAIPDDMAAIRIQRAWRWFIFHKKFRSVYDAEMKLLRMQPSVTEKGESYQAFQRLKELKKNRQDLILKNEIEYLESIKEVQKEIETYHAPQAMEDLQIRIRDYFENYRETHGEYPTYPTDEEGGSAAMLKEMASSDIDQEKIKSDVIIKEKVVVDKKEHKEAKEDEEPTGYVFKTSKYVPELIELSKEYDKVWKEKEILGIFDKYDEEMIRKEAFQEMETAVRLQTDKIMREELYRLTEAFEKDLGKKGKKGGKKGRKKGGKKEKGKGKGKGKKEKDLTPNRSFESLVEELIKERIIVHYPEFSLSDFIGDYNYVGSSLDLENDPEKDAMPCLGDIRRIINEYCILPMGSPGIHSKGAYVKSLLIAGPPGVGKKSLIYAICSEIGATLIDLSAKNVNGKYPGKEGMDMLTHLVYKVGKLAQPTIIHISDAENYFWKKQPTNGILVEAMRLKKELPKLIKPIGNDDRLMVIGTTVTPFDVDLKGLSSCYSKIICILAPDHNCRRALWSEMILKRKGIITSELGLSTLCGVSDGFTARHIKYAVEQVLTDRRLSLQKKIPLSATEFVPFLSDCTPVSHEENEEYRIWLTKMPLQKKRIKVLKDESGEVIEDAKNKEKSNDRKSFS</sequence>
<gene>
    <name evidence="3" type="primary">IQCA1</name>
    <name evidence="3" type="ORF">CDAR_592331</name>
</gene>
<organism evidence="3 4">
    <name type="scientific">Caerostris darwini</name>
    <dbReference type="NCBI Taxonomy" id="1538125"/>
    <lineage>
        <taxon>Eukaryota</taxon>
        <taxon>Metazoa</taxon>
        <taxon>Ecdysozoa</taxon>
        <taxon>Arthropoda</taxon>
        <taxon>Chelicerata</taxon>
        <taxon>Arachnida</taxon>
        <taxon>Araneae</taxon>
        <taxon>Araneomorphae</taxon>
        <taxon>Entelegynae</taxon>
        <taxon>Araneoidea</taxon>
        <taxon>Araneidae</taxon>
        <taxon>Caerostris</taxon>
    </lineage>
</organism>
<name>A0AAV4X621_9ARAC</name>
<dbReference type="Gene3D" id="3.40.50.300">
    <property type="entry name" value="P-loop containing nucleotide triphosphate hydrolases"/>
    <property type="match status" value="1"/>
</dbReference>
<dbReference type="InterPro" id="IPR003959">
    <property type="entry name" value="ATPase_AAA_core"/>
</dbReference>
<feature type="region of interest" description="Disordered" evidence="1">
    <location>
        <begin position="450"/>
        <end position="483"/>
    </location>
</feature>
<dbReference type="Proteomes" id="UP001054837">
    <property type="component" value="Unassembled WGS sequence"/>
</dbReference>
<feature type="domain" description="ATPase AAA-type core" evidence="2">
    <location>
        <begin position="567"/>
        <end position="688"/>
    </location>
</feature>
<dbReference type="Pfam" id="PF00004">
    <property type="entry name" value="AAA"/>
    <property type="match status" value="1"/>
</dbReference>
<evidence type="ECO:0000256" key="1">
    <source>
        <dbReference type="SAM" id="MobiDB-lite"/>
    </source>
</evidence>
<comment type="caution">
    <text evidence="3">The sequence shown here is derived from an EMBL/GenBank/DDBJ whole genome shotgun (WGS) entry which is preliminary data.</text>
</comment>
<dbReference type="AlphaFoldDB" id="A0AAV4X621"/>
<evidence type="ECO:0000313" key="3">
    <source>
        <dbReference type="EMBL" id="GIY90637.1"/>
    </source>
</evidence>